<comment type="caution">
    <text evidence="2">The sequence shown here is derived from an EMBL/GenBank/DDBJ whole genome shotgun (WGS) entry which is preliminary data.</text>
</comment>
<name>A0AAD9V378_ACRCE</name>
<accession>A0AAD9V378</accession>
<sequence>MHPNGDQCKERRRQVETAETNIYMYSRFHLNKKLSLSAIHPAVIQALPSVQQALPSLQCTQRRHPTNSPTEKGKATVQKHSFSRRGIPAKIEEFTMLKSTLKAKSIVDVKDQSKTLVSKTFRQEARQVRATKMLTRPKKVSQVLPRIPPKETRTPKGSRTEIRRPPNIQPIVHVMIVTPLATCSVTRLRTIIKEETFSKLAEETTCFQNEADTTYLENRPVVVSGENEAWIKLQLTSQTTRERRGRKEELKIAKAGKQEHRKILKNATVIRPGLRPVHNEALNKISIYPENIANPAEPSEFKPMSCTQSPKYKPVPSLRKSQIQRTTMKVQDLEGSLKRPYTKEFILQDGDRERELPPLEKIGTLPNFDDHLASQKSPWQQLAERKEAMDQFSEREVHRASTDLMTKESKTVLQRVSRREKEDKSTRQPTTTRNNMCLTDPVQSNRDRNLKRAQFEAPSNLCGTTNRSSLRSTAKDRHSVQTLTVKPALPNCQPILVTTASTPPMISTTKKITQRNRPNVKRVHTKTQLKPPLPNIQPILKALFQE</sequence>
<dbReference type="AlphaFoldDB" id="A0AAD9V378"/>
<protein>
    <submittedName>
        <fullName evidence="2">Uncharacterized protein</fullName>
    </submittedName>
</protein>
<evidence type="ECO:0000256" key="1">
    <source>
        <dbReference type="SAM" id="MobiDB-lite"/>
    </source>
</evidence>
<dbReference type="EMBL" id="JARQWQ010000039">
    <property type="protein sequence ID" value="KAK2559624.1"/>
    <property type="molecule type" value="Genomic_DNA"/>
</dbReference>
<proteinExistence type="predicted"/>
<feature type="compositionally biased region" description="Basic and acidic residues" evidence="1">
    <location>
        <begin position="417"/>
        <end position="426"/>
    </location>
</feature>
<feature type="region of interest" description="Disordered" evidence="1">
    <location>
        <begin position="61"/>
        <end position="81"/>
    </location>
</feature>
<evidence type="ECO:0000313" key="3">
    <source>
        <dbReference type="Proteomes" id="UP001249851"/>
    </source>
</evidence>
<organism evidence="2 3">
    <name type="scientific">Acropora cervicornis</name>
    <name type="common">Staghorn coral</name>
    <dbReference type="NCBI Taxonomy" id="6130"/>
    <lineage>
        <taxon>Eukaryota</taxon>
        <taxon>Metazoa</taxon>
        <taxon>Cnidaria</taxon>
        <taxon>Anthozoa</taxon>
        <taxon>Hexacorallia</taxon>
        <taxon>Scleractinia</taxon>
        <taxon>Astrocoeniina</taxon>
        <taxon>Acroporidae</taxon>
        <taxon>Acropora</taxon>
    </lineage>
</organism>
<gene>
    <name evidence="2" type="ORF">P5673_017705</name>
</gene>
<feature type="compositionally biased region" description="Basic and acidic residues" evidence="1">
    <location>
        <begin position="386"/>
        <end position="410"/>
    </location>
</feature>
<reference evidence="2" key="1">
    <citation type="journal article" date="2023" name="G3 (Bethesda)">
        <title>Whole genome assembly and annotation of the endangered Caribbean coral Acropora cervicornis.</title>
        <authorList>
            <person name="Selwyn J.D."/>
            <person name="Vollmer S.V."/>
        </authorList>
    </citation>
    <scope>NUCLEOTIDE SEQUENCE</scope>
    <source>
        <strain evidence="2">K2</strain>
    </source>
</reference>
<keyword evidence="3" id="KW-1185">Reference proteome</keyword>
<dbReference type="Proteomes" id="UP001249851">
    <property type="component" value="Unassembled WGS sequence"/>
</dbReference>
<evidence type="ECO:0000313" key="2">
    <source>
        <dbReference type="EMBL" id="KAK2559624.1"/>
    </source>
</evidence>
<feature type="compositionally biased region" description="Polar residues" evidence="1">
    <location>
        <begin position="427"/>
        <end position="444"/>
    </location>
</feature>
<feature type="region of interest" description="Disordered" evidence="1">
    <location>
        <begin position="386"/>
        <end position="446"/>
    </location>
</feature>
<reference evidence="2" key="2">
    <citation type="journal article" date="2023" name="Science">
        <title>Genomic signatures of disease resistance in endangered staghorn corals.</title>
        <authorList>
            <person name="Vollmer S.V."/>
            <person name="Selwyn J.D."/>
            <person name="Despard B.A."/>
            <person name="Roesel C.L."/>
        </authorList>
    </citation>
    <scope>NUCLEOTIDE SEQUENCE</scope>
    <source>
        <strain evidence="2">K2</strain>
    </source>
</reference>
<feature type="compositionally biased region" description="Polar residues" evidence="1">
    <location>
        <begin position="61"/>
        <end position="70"/>
    </location>
</feature>